<name>A0AAE1KJW2_PETCI</name>
<organism evidence="1 2">
    <name type="scientific">Petrolisthes cinctipes</name>
    <name type="common">Flat porcelain crab</name>
    <dbReference type="NCBI Taxonomy" id="88211"/>
    <lineage>
        <taxon>Eukaryota</taxon>
        <taxon>Metazoa</taxon>
        <taxon>Ecdysozoa</taxon>
        <taxon>Arthropoda</taxon>
        <taxon>Crustacea</taxon>
        <taxon>Multicrustacea</taxon>
        <taxon>Malacostraca</taxon>
        <taxon>Eumalacostraca</taxon>
        <taxon>Eucarida</taxon>
        <taxon>Decapoda</taxon>
        <taxon>Pleocyemata</taxon>
        <taxon>Anomura</taxon>
        <taxon>Galatheoidea</taxon>
        <taxon>Porcellanidae</taxon>
        <taxon>Petrolisthes</taxon>
    </lineage>
</organism>
<dbReference type="EMBL" id="JAWQEG010001978">
    <property type="protein sequence ID" value="KAK3875334.1"/>
    <property type="molecule type" value="Genomic_DNA"/>
</dbReference>
<protein>
    <submittedName>
        <fullName evidence="1">Uncharacterized protein</fullName>
    </submittedName>
</protein>
<keyword evidence="2" id="KW-1185">Reference proteome</keyword>
<reference evidence="1" key="1">
    <citation type="submission" date="2023-10" db="EMBL/GenBank/DDBJ databases">
        <title>Genome assemblies of two species of porcelain crab, Petrolisthes cinctipes and Petrolisthes manimaculis (Anomura: Porcellanidae).</title>
        <authorList>
            <person name="Angst P."/>
        </authorList>
    </citation>
    <scope>NUCLEOTIDE SEQUENCE</scope>
    <source>
        <strain evidence="1">PB745_01</strain>
        <tissue evidence="1">Gill</tissue>
    </source>
</reference>
<proteinExistence type="predicted"/>
<gene>
    <name evidence="1" type="ORF">Pcinc_019780</name>
</gene>
<sequence>MLPAEKPKSAVIINIFQILPERVQDPVVTVQIHEIAHDHVTTTSLQYGTKALCVPGPLPHKVTEIIVDSIHGCESSSQP</sequence>
<comment type="caution">
    <text evidence="1">The sequence shown here is derived from an EMBL/GenBank/DDBJ whole genome shotgun (WGS) entry which is preliminary data.</text>
</comment>
<dbReference type="AlphaFoldDB" id="A0AAE1KJW2"/>
<accession>A0AAE1KJW2</accession>
<dbReference type="Proteomes" id="UP001286313">
    <property type="component" value="Unassembled WGS sequence"/>
</dbReference>
<evidence type="ECO:0000313" key="2">
    <source>
        <dbReference type="Proteomes" id="UP001286313"/>
    </source>
</evidence>
<evidence type="ECO:0000313" key="1">
    <source>
        <dbReference type="EMBL" id="KAK3875334.1"/>
    </source>
</evidence>